<dbReference type="EMBL" id="JACJII010000001">
    <property type="protein sequence ID" value="MBA9007160.1"/>
    <property type="molecule type" value="Genomic_DNA"/>
</dbReference>
<dbReference type="Proteomes" id="UP000539313">
    <property type="component" value="Unassembled WGS sequence"/>
</dbReference>
<name>A0A7W3N430_9ACTN</name>
<keyword evidence="3" id="KW-1185">Reference proteome</keyword>
<sequence>MLTRLARRLRDAHRAVAPLPPEPRRRLIRHLLTITDLAKRDHELADRRLEAFLADLPYRLATECDESDTSGSQTSSEAPSSDEIACDTGSIACR</sequence>
<feature type="region of interest" description="Disordered" evidence="1">
    <location>
        <begin position="63"/>
        <end position="94"/>
    </location>
</feature>
<protein>
    <submittedName>
        <fullName evidence="2">Uncharacterized protein</fullName>
    </submittedName>
</protein>
<reference evidence="2 3" key="1">
    <citation type="submission" date="2020-08" db="EMBL/GenBank/DDBJ databases">
        <title>Sequencing the genomes of 1000 actinobacteria strains.</title>
        <authorList>
            <person name="Klenk H.-P."/>
        </authorList>
    </citation>
    <scope>NUCLEOTIDE SEQUENCE [LARGE SCALE GENOMIC DNA]</scope>
    <source>
        <strain evidence="2 3">DSM 45823</strain>
    </source>
</reference>
<evidence type="ECO:0000313" key="2">
    <source>
        <dbReference type="EMBL" id="MBA9007160.1"/>
    </source>
</evidence>
<comment type="caution">
    <text evidence="2">The sequence shown here is derived from an EMBL/GenBank/DDBJ whole genome shotgun (WGS) entry which is preliminary data.</text>
</comment>
<evidence type="ECO:0000256" key="1">
    <source>
        <dbReference type="SAM" id="MobiDB-lite"/>
    </source>
</evidence>
<feature type="compositionally biased region" description="Polar residues" evidence="1">
    <location>
        <begin position="69"/>
        <end position="79"/>
    </location>
</feature>
<organism evidence="2 3">
    <name type="scientific">Thermomonospora cellulosilytica</name>
    <dbReference type="NCBI Taxonomy" id="1411118"/>
    <lineage>
        <taxon>Bacteria</taxon>
        <taxon>Bacillati</taxon>
        <taxon>Actinomycetota</taxon>
        <taxon>Actinomycetes</taxon>
        <taxon>Streptosporangiales</taxon>
        <taxon>Thermomonosporaceae</taxon>
        <taxon>Thermomonospora</taxon>
    </lineage>
</organism>
<proteinExistence type="predicted"/>
<dbReference type="RefSeq" id="WP_233358579.1">
    <property type="nucleotide sequence ID" value="NZ_JACJII010000001.1"/>
</dbReference>
<evidence type="ECO:0000313" key="3">
    <source>
        <dbReference type="Proteomes" id="UP000539313"/>
    </source>
</evidence>
<accession>A0A7W3N430</accession>
<dbReference type="AlphaFoldDB" id="A0A7W3N430"/>
<gene>
    <name evidence="2" type="ORF">HNR21_006042</name>
</gene>